<comment type="subcellular location">
    <subcellularLocation>
        <location evidence="1">Nucleus</location>
        <location evidence="1">Nucleolus</location>
    </subcellularLocation>
</comment>
<dbReference type="GO" id="GO:0034511">
    <property type="term" value="F:U3 snoRNA binding"/>
    <property type="evidence" value="ECO:0007669"/>
    <property type="project" value="InterPro"/>
</dbReference>
<dbReference type="KEGG" id="sind:105161640"/>
<dbReference type="RefSeq" id="XP_020549564.1">
    <property type="nucleotide sequence ID" value="XM_020693905.1"/>
</dbReference>
<organism evidence="7 8">
    <name type="scientific">Sesamum indicum</name>
    <name type="common">Oriental sesame</name>
    <name type="synonym">Sesamum orientale</name>
    <dbReference type="NCBI Taxonomy" id="4182"/>
    <lineage>
        <taxon>Eukaryota</taxon>
        <taxon>Viridiplantae</taxon>
        <taxon>Streptophyta</taxon>
        <taxon>Embryophyta</taxon>
        <taxon>Tracheophyta</taxon>
        <taxon>Spermatophyta</taxon>
        <taxon>Magnoliopsida</taxon>
        <taxon>eudicotyledons</taxon>
        <taxon>Gunneridae</taxon>
        <taxon>Pentapetalae</taxon>
        <taxon>asterids</taxon>
        <taxon>lamiids</taxon>
        <taxon>Lamiales</taxon>
        <taxon>Pedaliaceae</taxon>
        <taxon>Sesamum</taxon>
    </lineage>
</organism>
<feature type="region of interest" description="Disordered" evidence="4">
    <location>
        <begin position="93"/>
        <end position="189"/>
    </location>
</feature>
<dbReference type="GO" id="GO:0000462">
    <property type="term" value="P:maturation of SSU-rRNA from tricistronic rRNA transcript (SSU-rRNA, 5.8S rRNA, LSU-rRNA)"/>
    <property type="evidence" value="ECO:0007669"/>
    <property type="project" value="TreeGrafter"/>
</dbReference>
<dbReference type="PANTHER" id="PTHR12933">
    <property type="entry name" value="ORF PROTEIN-RELATED"/>
    <property type="match status" value="1"/>
</dbReference>
<keyword evidence="3" id="KW-0539">Nucleus</keyword>
<evidence type="ECO:0000313" key="8">
    <source>
        <dbReference type="RefSeq" id="XP_020549564.1"/>
    </source>
</evidence>
<feature type="compositionally biased region" description="Acidic residues" evidence="4">
    <location>
        <begin position="49"/>
        <end position="72"/>
    </location>
</feature>
<evidence type="ECO:0000259" key="5">
    <source>
        <dbReference type="Pfam" id="PF06862"/>
    </source>
</evidence>
<dbReference type="InterPro" id="IPR053940">
    <property type="entry name" value="UTP25_NTPase-like"/>
</dbReference>
<feature type="compositionally biased region" description="Acidic residues" evidence="4">
    <location>
        <begin position="167"/>
        <end position="181"/>
    </location>
</feature>
<evidence type="ECO:0000313" key="7">
    <source>
        <dbReference type="Proteomes" id="UP000504604"/>
    </source>
</evidence>
<protein>
    <submittedName>
        <fullName evidence="8">U3 small nucleolar RNA-associated protein 25</fullName>
    </submittedName>
</protein>
<sequence length="763" mass="87930">MRTLKRHSSRRSKEDIPRAKLRKIKRGGYSRPSKARKSAEKKPVRYEEDFPAEIDDSEELSEEQVDGDSELEEAGKLSYREPTMYDDLLKKLGSRNVSVANALRRRQREEQGESDSDEDEDEDSDAESLSESEEEDDGENGNVSLSPSSYAVGNGPKTGAEQSEHVESDDDEELSDTDEESDPRVNGQPSVIISTFHNHLSHKLASEEVDDIMKRKCKYTWKMPALKSNCSWRGTGACFIKDSDMDSNYGLKPRLYKHWLESYKATAGSEFHQSTQRLFFSICNSYYDVMHHNKKPFYLKGTEEDSSIMDSYLMHSLNHIFRSRDLIGKNERKLAKDQESVEGISVEGDAYLDRGFTRPKVLILLPLAGIARRVVKRLIQLTPSKHKANVENLERFYEEFGSGRTESRDEDDDSEIPKPKKSAKPPDFQALLGRDNDNDHFVIGVKFTNKGIKLYGDFYTSDMIVASPLGLITKIGEAEVEKEKDVDYLSSIEVLIIDHADIMLMQNWSHVNTVVEQLNRLPSKQHGTDIMRIRPWYLDGQARFYRQTIILGSHISPEINALFNQHCLNYRGKVKLECKYKGVLPKILIQARQIYERFDTESIAEADDARLNYFCKKVFPKIKDSIQNGVMIFISSYFEFVRVRNYLKSQAASFCLFGEYIKRNDISHVRGQFFRGEKKIMLYTERAHFYYRYKIRGVKNLIIYSLPERKEFYPEIVNLLEESGSMNCTVLFSRLDHLRLERIVGSTAAKRMVDSEKGVFVFA</sequence>
<feature type="region of interest" description="Disordered" evidence="4">
    <location>
        <begin position="1"/>
        <end position="81"/>
    </location>
</feature>
<feature type="domain" description="UTP25 NTP hydrolase-like" evidence="6">
    <location>
        <begin position="286"/>
        <end position="574"/>
    </location>
</feature>
<dbReference type="GO" id="GO:0019843">
    <property type="term" value="F:rRNA binding"/>
    <property type="evidence" value="ECO:0007669"/>
    <property type="project" value="TreeGrafter"/>
</dbReference>
<name>A0A8M8UZY5_SESIN</name>
<dbReference type="Pfam" id="PF06862">
    <property type="entry name" value="Utp25_C"/>
    <property type="match status" value="1"/>
</dbReference>
<gene>
    <name evidence="8" type="primary">LOC105161640</name>
</gene>
<accession>A0A8M8UZY5</accession>
<feature type="compositionally biased region" description="Polar residues" evidence="4">
    <location>
        <begin position="141"/>
        <end position="151"/>
    </location>
</feature>
<evidence type="ECO:0000256" key="1">
    <source>
        <dbReference type="ARBA" id="ARBA00004604"/>
    </source>
</evidence>
<evidence type="ECO:0000256" key="4">
    <source>
        <dbReference type="SAM" id="MobiDB-lite"/>
    </source>
</evidence>
<dbReference type="AlphaFoldDB" id="A0A8M8UZY5"/>
<comment type="similarity">
    <text evidence="2">Belongs to the UTP25 family.</text>
</comment>
<feature type="compositionally biased region" description="Basic and acidic residues" evidence="4">
    <location>
        <begin position="37"/>
        <end position="48"/>
    </location>
</feature>
<proteinExistence type="inferred from homology"/>
<dbReference type="OrthoDB" id="10264378at2759"/>
<feature type="compositionally biased region" description="Basic residues" evidence="4">
    <location>
        <begin position="19"/>
        <end position="36"/>
    </location>
</feature>
<evidence type="ECO:0000256" key="2">
    <source>
        <dbReference type="ARBA" id="ARBA00009223"/>
    </source>
</evidence>
<dbReference type="GeneID" id="105161640"/>
<dbReference type="GO" id="GO:0032040">
    <property type="term" value="C:small-subunit processome"/>
    <property type="evidence" value="ECO:0007669"/>
    <property type="project" value="TreeGrafter"/>
</dbReference>
<dbReference type="Proteomes" id="UP000504604">
    <property type="component" value="Linkage group LG5"/>
</dbReference>
<dbReference type="InterPro" id="IPR053939">
    <property type="entry name" value="UTP25_C"/>
</dbReference>
<feature type="region of interest" description="Disordered" evidence="4">
    <location>
        <begin position="401"/>
        <end position="428"/>
    </location>
</feature>
<dbReference type="PANTHER" id="PTHR12933:SF0">
    <property type="entry name" value="U3 SMALL NUCLEOLAR RNA-ASSOCIATED PROTEIN 25 HOMOLOG"/>
    <property type="match status" value="1"/>
</dbReference>
<feature type="domain" description="UTP25 C-terminal" evidence="5">
    <location>
        <begin position="585"/>
        <end position="762"/>
    </location>
</feature>
<dbReference type="InterPro" id="IPR010678">
    <property type="entry name" value="UTP25"/>
</dbReference>
<keyword evidence="7" id="KW-1185">Reference proteome</keyword>
<dbReference type="Pfam" id="PF22916">
    <property type="entry name" value="UTP25_NTPase-like"/>
    <property type="match status" value="1"/>
</dbReference>
<feature type="compositionally biased region" description="Basic residues" evidence="4">
    <location>
        <begin position="1"/>
        <end position="10"/>
    </location>
</feature>
<feature type="compositionally biased region" description="Acidic residues" evidence="4">
    <location>
        <begin position="112"/>
        <end position="139"/>
    </location>
</feature>
<evidence type="ECO:0000259" key="6">
    <source>
        <dbReference type="Pfam" id="PF22916"/>
    </source>
</evidence>
<reference evidence="8" key="1">
    <citation type="submission" date="2025-08" db="UniProtKB">
        <authorList>
            <consortium name="RefSeq"/>
        </authorList>
    </citation>
    <scope>IDENTIFICATION</scope>
</reference>
<evidence type="ECO:0000256" key="3">
    <source>
        <dbReference type="ARBA" id="ARBA00023242"/>
    </source>
</evidence>